<evidence type="ECO:0000313" key="2">
    <source>
        <dbReference type="EMBL" id="KAF6144129.1"/>
    </source>
</evidence>
<proteinExistence type="predicted"/>
<organism evidence="2 3">
    <name type="scientific">Kingdonia uniflora</name>
    <dbReference type="NCBI Taxonomy" id="39325"/>
    <lineage>
        <taxon>Eukaryota</taxon>
        <taxon>Viridiplantae</taxon>
        <taxon>Streptophyta</taxon>
        <taxon>Embryophyta</taxon>
        <taxon>Tracheophyta</taxon>
        <taxon>Spermatophyta</taxon>
        <taxon>Magnoliopsida</taxon>
        <taxon>Ranunculales</taxon>
        <taxon>Circaeasteraceae</taxon>
        <taxon>Kingdonia</taxon>
    </lineage>
</organism>
<keyword evidence="3" id="KW-1185">Reference proteome</keyword>
<dbReference type="AlphaFoldDB" id="A0A7J7LNJ8"/>
<evidence type="ECO:0000256" key="1">
    <source>
        <dbReference type="SAM" id="MobiDB-lite"/>
    </source>
</evidence>
<name>A0A7J7LNJ8_9MAGN</name>
<evidence type="ECO:0000313" key="3">
    <source>
        <dbReference type="Proteomes" id="UP000541444"/>
    </source>
</evidence>
<comment type="caution">
    <text evidence="2">The sequence shown here is derived from an EMBL/GenBank/DDBJ whole genome shotgun (WGS) entry which is preliminary data.</text>
</comment>
<gene>
    <name evidence="2" type="ORF">GIB67_004802</name>
</gene>
<protein>
    <submittedName>
        <fullName evidence="2">Uncharacterized protein</fullName>
    </submittedName>
</protein>
<dbReference type="Proteomes" id="UP000541444">
    <property type="component" value="Unassembled WGS sequence"/>
</dbReference>
<reference evidence="2 3" key="1">
    <citation type="journal article" date="2020" name="IScience">
        <title>Genome Sequencing of the Endangered Kingdonia uniflora (Circaeasteraceae, Ranunculales) Reveals Potential Mechanisms of Evolutionary Specialization.</title>
        <authorList>
            <person name="Sun Y."/>
            <person name="Deng T."/>
            <person name="Zhang A."/>
            <person name="Moore M.J."/>
            <person name="Landis J.B."/>
            <person name="Lin N."/>
            <person name="Zhang H."/>
            <person name="Zhang X."/>
            <person name="Huang J."/>
            <person name="Zhang X."/>
            <person name="Sun H."/>
            <person name="Wang H."/>
        </authorList>
    </citation>
    <scope>NUCLEOTIDE SEQUENCE [LARGE SCALE GENOMIC DNA]</scope>
    <source>
        <strain evidence="2">TB1705</strain>
        <tissue evidence="2">Leaf</tissue>
    </source>
</reference>
<accession>A0A7J7LNJ8</accession>
<sequence length="219" mass="24345">MSPGPFASPVLSPWGGAISPFPTPVGPGNTQPIMSRESGRPKGSVKRTELFLGCHIKQDGTFPEQMKDRMVIEREKSKNSQFADEVVSVRQKFEEKLEVEASKRRRLEERIGAFELRKGRDGINMYHASPSNVSFSQAIRYSPPPDGVKGRNCIIKDMYGRTVAYESIQLSGVAPEGFYRIIVDEVIHDDVQLLMEGGTLGDISTGETVIWYKSLTCFG</sequence>
<feature type="region of interest" description="Disordered" evidence="1">
    <location>
        <begin position="19"/>
        <end position="43"/>
    </location>
</feature>
<dbReference type="EMBL" id="JACGCM010002137">
    <property type="protein sequence ID" value="KAF6144129.1"/>
    <property type="molecule type" value="Genomic_DNA"/>
</dbReference>
<dbReference type="OrthoDB" id="1929924at2759"/>